<dbReference type="InterPro" id="IPR024728">
    <property type="entry name" value="PolY_HhH_motif"/>
</dbReference>
<dbReference type="InterPro" id="IPR001126">
    <property type="entry name" value="UmuC"/>
</dbReference>
<keyword evidence="4" id="KW-0963">Cytoplasm</keyword>
<keyword evidence="4" id="KW-0515">Mutator protein</keyword>
<keyword evidence="4" id="KW-0227">DNA damage</keyword>
<keyword evidence="4 7" id="KW-0548">Nucleotidyltransferase</keyword>
<dbReference type="InterPro" id="IPR022880">
    <property type="entry name" value="DNApol_IV"/>
</dbReference>
<dbReference type="PANTHER" id="PTHR11076:SF33">
    <property type="entry name" value="DNA POLYMERASE KAPPA"/>
    <property type="match status" value="1"/>
</dbReference>
<evidence type="ECO:0000313" key="7">
    <source>
        <dbReference type="EMBL" id="MST34793.1"/>
    </source>
</evidence>
<reference evidence="7 8" key="1">
    <citation type="submission" date="2019-11" db="EMBL/GenBank/DDBJ databases">
        <title>Acidiferrimicrobium australis gen. nov., sp. nov., an acidophilic and obligately heterotrophic, member of the Actinobacteria that catalyses dissimilatory oxido- reduction of iron isolated from metal-rich acidic water in Chile.</title>
        <authorList>
            <person name="Gonzalez D."/>
            <person name="Huber K."/>
            <person name="Hedrich S."/>
            <person name="Rojas-Villalobos C."/>
            <person name="Quatrini R."/>
            <person name="Dinamarca M.A."/>
            <person name="Schwarz A."/>
            <person name="Canales C."/>
            <person name="Nancucheo I."/>
        </authorList>
    </citation>
    <scope>NUCLEOTIDE SEQUENCE [LARGE SCALE GENOMIC DNA]</scope>
    <source>
        <strain evidence="7 8">USS-CCA1</strain>
    </source>
</reference>
<feature type="domain" description="UmuC" evidence="6">
    <location>
        <begin position="1"/>
        <end position="191"/>
    </location>
</feature>
<organism evidence="7 8">
    <name type="scientific">Acidiferrimicrobium australe</name>
    <dbReference type="NCBI Taxonomy" id="2664430"/>
    <lineage>
        <taxon>Bacteria</taxon>
        <taxon>Bacillati</taxon>
        <taxon>Actinomycetota</taxon>
        <taxon>Acidimicrobiia</taxon>
        <taxon>Acidimicrobiales</taxon>
        <taxon>Acidimicrobiaceae</taxon>
        <taxon>Acidiferrimicrobium</taxon>
    </lineage>
</organism>
<evidence type="ECO:0000256" key="2">
    <source>
        <dbReference type="ARBA" id="ARBA00025589"/>
    </source>
</evidence>
<dbReference type="InterPro" id="IPR036775">
    <property type="entry name" value="DNA_pol_Y-fam_lit_finger_sf"/>
</dbReference>
<comment type="subcellular location">
    <subcellularLocation>
        <location evidence="4">Cytoplasm</location>
    </subcellularLocation>
</comment>
<comment type="caution">
    <text evidence="7">The sequence shown here is derived from an EMBL/GenBank/DDBJ whole genome shotgun (WGS) entry which is preliminary data.</text>
</comment>
<dbReference type="HAMAP" id="MF_01113">
    <property type="entry name" value="DNApol_IV"/>
    <property type="match status" value="1"/>
</dbReference>
<accession>A0ABW9R274</accession>
<name>A0ABW9R274_9ACTN</name>
<feature type="binding site" evidence="4">
    <location>
        <position position="5"/>
    </location>
    <ligand>
        <name>Mg(2+)</name>
        <dbReference type="ChEBI" id="CHEBI:18420"/>
    </ligand>
</feature>
<feature type="active site" evidence="4">
    <location>
        <position position="100"/>
    </location>
</feature>
<dbReference type="EMBL" id="WJHE01001218">
    <property type="protein sequence ID" value="MST34793.1"/>
    <property type="molecule type" value="Genomic_DNA"/>
</dbReference>
<keyword evidence="4" id="KW-0460">Magnesium</keyword>
<dbReference type="EC" id="2.7.7.7" evidence="4"/>
<dbReference type="InterPro" id="IPR050116">
    <property type="entry name" value="DNA_polymerase-Y"/>
</dbReference>
<dbReference type="PANTHER" id="PTHR11076">
    <property type="entry name" value="DNA REPAIR POLYMERASE UMUC / TRANSFERASE FAMILY MEMBER"/>
    <property type="match status" value="1"/>
</dbReference>
<keyword evidence="4" id="KW-0238">DNA-binding</keyword>
<dbReference type="InterPro" id="IPR017961">
    <property type="entry name" value="DNA_pol_Y-fam_little_finger"/>
</dbReference>
<keyword evidence="4" id="KW-0479">Metal-binding</keyword>
<comment type="similarity">
    <text evidence="1 4">Belongs to the DNA polymerase type-Y family.</text>
</comment>
<dbReference type="Pfam" id="PF11799">
    <property type="entry name" value="IMS_C"/>
    <property type="match status" value="1"/>
</dbReference>
<gene>
    <name evidence="4 7" type="primary">dinB</name>
    <name evidence="7" type="ORF">GHK86_18955</name>
</gene>
<dbReference type="NCBIfam" id="NF003015">
    <property type="entry name" value="PRK03858.1"/>
    <property type="match status" value="1"/>
</dbReference>
<dbReference type="Gene3D" id="3.30.1490.100">
    <property type="entry name" value="DNA polymerase, Y-family, little finger domain"/>
    <property type="match status" value="1"/>
</dbReference>
<dbReference type="GO" id="GO:0003887">
    <property type="term" value="F:DNA-directed DNA polymerase activity"/>
    <property type="evidence" value="ECO:0007669"/>
    <property type="project" value="UniProtKB-EC"/>
</dbReference>
<dbReference type="SUPFAM" id="SSF100879">
    <property type="entry name" value="Lesion bypass DNA polymerase (Y-family), little finger domain"/>
    <property type="match status" value="1"/>
</dbReference>
<keyword evidence="4" id="KW-0235">DNA replication</keyword>
<comment type="subunit">
    <text evidence="4">Monomer.</text>
</comment>
<keyword evidence="4" id="KW-0234">DNA repair</keyword>
<protein>
    <recommendedName>
        <fullName evidence="4">DNA polymerase IV</fullName>
        <shortName evidence="4">Pol IV</shortName>
        <ecNumber evidence="4">2.7.7.7</ecNumber>
    </recommendedName>
</protein>
<dbReference type="Pfam" id="PF11798">
    <property type="entry name" value="IMS_HHH"/>
    <property type="match status" value="1"/>
</dbReference>
<dbReference type="Gene3D" id="1.10.150.20">
    <property type="entry name" value="5' to 3' exonuclease, C-terminal subdomain"/>
    <property type="match status" value="1"/>
</dbReference>
<dbReference type="SUPFAM" id="SSF56672">
    <property type="entry name" value="DNA/RNA polymerases"/>
    <property type="match status" value="1"/>
</dbReference>
<dbReference type="CDD" id="cd03586">
    <property type="entry name" value="PolY_Pol_IV_kappa"/>
    <property type="match status" value="1"/>
</dbReference>
<feature type="binding site" evidence="4">
    <location>
        <position position="99"/>
    </location>
    <ligand>
        <name>Mg(2+)</name>
        <dbReference type="ChEBI" id="CHEBI:18420"/>
    </ligand>
</feature>
<dbReference type="InterPro" id="IPR043502">
    <property type="entry name" value="DNA/RNA_pol_sf"/>
</dbReference>
<dbReference type="Gene3D" id="3.40.1170.60">
    <property type="match status" value="1"/>
</dbReference>
<evidence type="ECO:0000256" key="1">
    <source>
        <dbReference type="ARBA" id="ARBA00010945"/>
    </source>
</evidence>
<keyword evidence="4 7" id="KW-0808">Transferase</keyword>
<proteinExistence type="inferred from homology"/>
<dbReference type="NCBIfam" id="NF002677">
    <property type="entry name" value="PRK02406.1"/>
    <property type="match status" value="1"/>
</dbReference>
<comment type="catalytic activity">
    <reaction evidence="3 4">
        <text>DNA(n) + a 2'-deoxyribonucleoside 5'-triphosphate = DNA(n+1) + diphosphate</text>
        <dbReference type="Rhea" id="RHEA:22508"/>
        <dbReference type="Rhea" id="RHEA-COMP:17339"/>
        <dbReference type="Rhea" id="RHEA-COMP:17340"/>
        <dbReference type="ChEBI" id="CHEBI:33019"/>
        <dbReference type="ChEBI" id="CHEBI:61560"/>
        <dbReference type="ChEBI" id="CHEBI:173112"/>
        <dbReference type="EC" id="2.7.7.7"/>
    </reaction>
</comment>
<dbReference type="Proteomes" id="UP000437736">
    <property type="component" value="Unassembled WGS sequence"/>
</dbReference>
<feature type="region of interest" description="Disordered" evidence="5">
    <location>
        <begin position="391"/>
        <end position="427"/>
    </location>
</feature>
<comment type="cofactor">
    <cofactor evidence="4">
        <name>Mg(2+)</name>
        <dbReference type="ChEBI" id="CHEBI:18420"/>
    </cofactor>
    <text evidence="4">Binds 2 magnesium ions per subunit.</text>
</comment>
<evidence type="ECO:0000313" key="8">
    <source>
        <dbReference type="Proteomes" id="UP000437736"/>
    </source>
</evidence>
<feature type="site" description="Substrate discrimination" evidence="4">
    <location>
        <position position="10"/>
    </location>
</feature>
<dbReference type="Gene3D" id="3.30.70.270">
    <property type="match status" value="1"/>
</dbReference>
<dbReference type="Pfam" id="PF00817">
    <property type="entry name" value="IMS"/>
    <property type="match status" value="1"/>
</dbReference>
<sequence>MLHVDMDAFYASVEVHDDPSLAGRALIVGGDGPRGVVASCSYEARRYGVRSAMPSSQARRLCPHAVFRPGRYERYEEVSRAIHAVFHRYTPLVEGIALDEAFLDVTGAERLFGPGPAIAGRLRDEVCRETGLRCSVGVAPSKFLAKLASEAAKPRAGRDGVRPGPGVVVVAPGEELAFLRPLPVEALWGVGPATAARLRGVGITTVGRLGDTPLAVLESVAGRAHGRHLHDLARAVDPRPVEPDRATKSIGHEETYVTDRYDRDGLHVEIVRMADAVAARLRRAGLAARTVQLKLRSGDFTTRTRARTVARPLRDGPGIAAVAGELFEREELDGGVRLLGVSVSSLEAAADAEQLELGFGDDDTPRREAAAGAVDAIRARFGEQAVGPGSLVRDGTLRVGRPHDNRWAPVDTASPPALPSSRPGAKL</sequence>
<evidence type="ECO:0000256" key="4">
    <source>
        <dbReference type="HAMAP-Rule" id="MF_01113"/>
    </source>
</evidence>
<evidence type="ECO:0000256" key="5">
    <source>
        <dbReference type="SAM" id="MobiDB-lite"/>
    </source>
</evidence>
<keyword evidence="4" id="KW-0239">DNA-directed DNA polymerase</keyword>
<evidence type="ECO:0000256" key="3">
    <source>
        <dbReference type="ARBA" id="ARBA00049244"/>
    </source>
</evidence>
<dbReference type="InterPro" id="IPR043128">
    <property type="entry name" value="Rev_trsase/Diguanyl_cyclase"/>
</dbReference>
<keyword evidence="8" id="KW-1185">Reference proteome</keyword>
<dbReference type="PROSITE" id="PS50173">
    <property type="entry name" value="UMUC"/>
    <property type="match status" value="1"/>
</dbReference>
<evidence type="ECO:0000259" key="6">
    <source>
        <dbReference type="PROSITE" id="PS50173"/>
    </source>
</evidence>
<comment type="function">
    <text evidence="2 4">Poorly processive, error-prone DNA polymerase involved in untargeted mutagenesis. Copies undamaged DNA at stalled replication forks, which arise in vivo from mismatched or misaligned primer ends. These misaligned primers can be extended by PolIV. Exhibits no 3'-5' exonuclease (proofreading) activity. May be involved in translesional synthesis, in conjunction with the beta clamp from PolIII.</text>
</comment>